<organism evidence="9 10">
    <name type="scientific">Oricola cellulosilytica</name>
    <dbReference type="NCBI Taxonomy" id="1429082"/>
    <lineage>
        <taxon>Bacteria</taxon>
        <taxon>Pseudomonadati</taxon>
        <taxon>Pseudomonadota</taxon>
        <taxon>Alphaproteobacteria</taxon>
        <taxon>Hyphomicrobiales</taxon>
        <taxon>Ahrensiaceae</taxon>
        <taxon>Oricola</taxon>
    </lineage>
</organism>
<dbReference type="InterPro" id="IPR035906">
    <property type="entry name" value="MetI-like_sf"/>
</dbReference>
<comment type="subcellular location">
    <subcellularLocation>
        <location evidence="1">Cell membrane</location>
        <topology evidence="1">Multi-pass membrane protein</topology>
    </subcellularLocation>
</comment>
<evidence type="ECO:0000256" key="4">
    <source>
        <dbReference type="ARBA" id="ARBA00022692"/>
    </source>
</evidence>
<dbReference type="SUPFAM" id="SSF161098">
    <property type="entry name" value="MetI-like"/>
    <property type="match status" value="2"/>
</dbReference>
<keyword evidence="5 7" id="KW-1133">Transmembrane helix</keyword>
<feature type="domain" description="ABC transmembrane type-1" evidence="8">
    <location>
        <begin position="54"/>
        <end position="269"/>
    </location>
</feature>
<feature type="transmembrane region" description="Helical" evidence="7">
    <location>
        <begin position="145"/>
        <end position="169"/>
    </location>
</feature>
<sequence length="559" mass="59705">MLRFFPALAVAVLSLPILAGLAGTVVPAFGYLPALGGNTFSLAPFADLFSQPGLVRSCIIAFASGVLTAAISVGLVALFVAGWGQTRAFRFVEVSVSPLLAVPHAAAAFGLAFMIAPSGFLARLLSPWATGWTRPPDWLIVNDQLGLSLMAGLIVKEVPFLLLMTLAALPQVPVTASRRLAMTLGYGRVSGFLYTVWPSVYRQIRLAVFAVIAFATSVVDMAIILGPTTPASLPVRLVEWMNDPDLSARFMASAGAVLQLGVTLSALLFWLAIERIAGQMLRLCTLRGRRFRTDALARRAAFTAMALIAVIVFGGLGVLSLWSVSGLWQFPDVLPGSLSLRGWRQTIPRIGNPLWTTVTVGVAATLLSGILAIACLAREQQTGRSAGNQALFFIYLPLLVPQAGFVFGLKLLLLYAEGGATWSALVLVHLVFVLPYVFLSLSAPWRAFDRRYEAISAGLGKTAWTTFLAVRMPMLSRAILTALAVGFAVSVAQYLPTLLIGAGRLVTITTEAVALGAGGNRRVIGIYAFFQMVLPFLGFVLAALVPALLFRNRRAMKVA</sequence>
<feature type="transmembrane region" description="Helical" evidence="7">
    <location>
        <begin position="422"/>
        <end position="441"/>
    </location>
</feature>
<dbReference type="EMBL" id="SJST01000001">
    <property type="protein sequence ID" value="TCD16292.1"/>
    <property type="molecule type" value="Genomic_DNA"/>
</dbReference>
<keyword evidence="6 7" id="KW-0472">Membrane</keyword>
<dbReference type="Gene3D" id="1.10.3720.10">
    <property type="entry name" value="MetI-like"/>
    <property type="match status" value="2"/>
</dbReference>
<dbReference type="CDD" id="cd06261">
    <property type="entry name" value="TM_PBP2"/>
    <property type="match status" value="1"/>
</dbReference>
<feature type="transmembrane region" description="Helical" evidence="7">
    <location>
        <begin position="105"/>
        <end position="125"/>
    </location>
</feature>
<gene>
    <name evidence="9" type="ORF">E0D97_02350</name>
</gene>
<feature type="transmembrane region" description="Helical" evidence="7">
    <location>
        <begin position="206"/>
        <end position="226"/>
    </location>
</feature>
<evidence type="ECO:0000259" key="8">
    <source>
        <dbReference type="PROSITE" id="PS50928"/>
    </source>
</evidence>
<reference evidence="9 10" key="1">
    <citation type="journal article" date="2015" name="Antonie Van Leeuwenhoek">
        <title>Oricola cellulosilytica gen. nov., sp. nov., a cellulose-degrading bacterium of the family Phyllobacteriaceae isolated from surface seashore water, and emended descriptions of Mesorhizobium loti and Phyllobacterium myrsinacearum.</title>
        <authorList>
            <person name="Hameed A."/>
            <person name="Shahina M."/>
            <person name="Lai W.A."/>
            <person name="Lin S.Y."/>
            <person name="Young L.S."/>
            <person name="Liu Y.C."/>
            <person name="Hsu Y.H."/>
            <person name="Young C.C."/>
        </authorList>
    </citation>
    <scope>NUCLEOTIDE SEQUENCE [LARGE SCALE GENOMIC DNA]</scope>
    <source>
        <strain evidence="9 10">KCTC 52183</strain>
    </source>
</reference>
<dbReference type="PANTHER" id="PTHR30183">
    <property type="entry name" value="MOLYBDENUM TRANSPORT SYSTEM PERMEASE PROTEIN MODB"/>
    <property type="match status" value="1"/>
</dbReference>
<feature type="transmembrane region" description="Helical" evidence="7">
    <location>
        <begin position="54"/>
        <end position="84"/>
    </location>
</feature>
<keyword evidence="4 7" id="KW-0812">Transmembrane</keyword>
<dbReference type="GO" id="GO:0055085">
    <property type="term" value="P:transmembrane transport"/>
    <property type="evidence" value="ECO:0007669"/>
    <property type="project" value="InterPro"/>
</dbReference>
<keyword evidence="2" id="KW-0813">Transport</keyword>
<comment type="caution">
    <text evidence="9">The sequence shown here is derived from an EMBL/GenBank/DDBJ whole genome shotgun (WGS) entry which is preliminary data.</text>
</comment>
<evidence type="ECO:0000313" key="9">
    <source>
        <dbReference type="EMBL" id="TCD16292.1"/>
    </source>
</evidence>
<dbReference type="RefSeq" id="WP_131565026.1">
    <property type="nucleotide sequence ID" value="NZ_JAINFK010000001.1"/>
</dbReference>
<feature type="transmembrane region" description="Helical" evidence="7">
    <location>
        <begin position="354"/>
        <end position="378"/>
    </location>
</feature>
<dbReference type="PROSITE" id="PS50928">
    <property type="entry name" value="ABC_TM1"/>
    <property type="match status" value="2"/>
</dbReference>
<dbReference type="GO" id="GO:0005886">
    <property type="term" value="C:plasma membrane"/>
    <property type="evidence" value="ECO:0007669"/>
    <property type="project" value="UniProtKB-SubCell"/>
</dbReference>
<proteinExistence type="predicted"/>
<feature type="transmembrane region" description="Helical" evidence="7">
    <location>
        <begin position="478"/>
        <end position="495"/>
    </location>
</feature>
<feature type="domain" description="ABC transmembrane type-1" evidence="8">
    <location>
        <begin position="354"/>
        <end position="545"/>
    </location>
</feature>
<dbReference type="InterPro" id="IPR000515">
    <property type="entry name" value="MetI-like"/>
</dbReference>
<evidence type="ECO:0000313" key="10">
    <source>
        <dbReference type="Proteomes" id="UP000291301"/>
    </source>
</evidence>
<accession>A0A4V2MP51</accession>
<name>A0A4V2MP51_9HYPH</name>
<evidence type="ECO:0000256" key="2">
    <source>
        <dbReference type="ARBA" id="ARBA00022448"/>
    </source>
</evidence>
<protein>
    <submittedName>
        <fullName evidence="9">ABC transporter permease</fullName>
    </submittedName>
</protein>
<dbReference type="PANTHER" id="PTHR30183:SF6">
    <property type="entry name" value="INNER MEMBRANE ABC TRANSPORTER PERMEASE PROTEIN YNJC"/>
    <property type="match status" value="1"/>
</dbReference>
<dbReference type="AlphaFoldDB" id="A0A4V2MP51"/>
<dbReference type="OrthoDB" id="7852521at2"/>
<keyword evidence="3" id="KW-1003">Cell membrane</keyword>
<feature type="transmembrane region" description="Helical" evidence="7">
    <location>
        <begin position="390"/>
        <end position="416"/>
    </location>
</feature>
<evidence type="ECO:0000256" key="6">
    <source>
        <dbReference type="ARBA" id="ARBA00023136"/>
    </source>
</evidence>
<evidence type="ECO:0000256" key="5">
    <source>
        <dbReference type="ARBA" id="ARBA00022989"/>
    </source>
</evidence>
<feature type="transmembrane region" description="Helical" evidence="7">
    <location>
        <begin position="300"/>
        <end position="322"/>
    </location>
</feature>
<evidence type="ECO:0000256" key="1">
    <source>
        <dbReference type="ARBA" id="ARBA00004651"/>
    </source>
</evidence>
<feature type="transmembrane region" description="Helical" evidence="7">
    <location>
        <begin position="246"/>
        <end position="273"/>
    </location>
</feature>
<dbReference type="Proteomes" id="UP000291301">
    <property type="component" value="Unassembled WGS sequence"/>
</dbReference>
<evidence type="ECO:0000256" key="3">
    <source>
        <dbReference type="ARBA" id="ARBA00022475"/>
    </source>
</evidence>
<keyword evidence="10" id="KW-1185">Reference proteome</keyword>
<evidence type="ECO:0000256" key="7">
    <source>
        <dbReference type="SAM" id="Phobius"/>
    </source>
</evidence>
<feature type="transmembrane region" description="Helical" evidence="7">
    <location>
        <begin position="524"/>
        <end position="550"/>
    </location>
</feature>